<dbReference type="AlphaFoldDB" id="A0A0C2M7L8"/>
<evidence type="ECO:0000256" key="10">
    <source>
        <dbReference type="ARBA" id="ARBA00029362"/>
    </source>
</evidence>
<evidence type="ECO:0000256" key="5">
    <source>
        <dbReference type="ARBA" id="ARBA00022670"/>
    </source>
</evidence>
<dbReference type="GO" id="GO:0035973">
    <property type="term" value="P:aggrephagy"/>
    <property type="evidence" value="ECO:0007669"/>
    <property type="project" value="TreeGrafter"/>
</dbReference>
<keyword evidence="14" id="KW-1185">Reference proteome</keyword>
<evidence type="ECO:0000313" key="13">
    <source>
        <dbReference type="EMBL" id="KII62990.1"/>
    </source>
</evidence>
<protein>
    <recommendedName>
        <fullName evidence="11">Cysteine protease</fullName>
        <ecNumber evidence="11">3.4.22.-</ecNumber>
    </recommendedName>
</protein>
<dbReference type="OrthoDB" id="2960936at2759"/>
<evidence type="ECO:0000256" key="4">
    <source>
        <dbReference type="ARBA" id="ARBA00022490"/>
    </source>
</evidence>
<dbReference type="SUPFAM" id="SSF54001">
    <property type="entry name" value="Cysteine proteinases"/>
    <property type="match status" value="1"/>
</dbReference>
<dbReference type="GO" id="GO:0034727">
    <property type="term" value="P:piecemeal microautophagy of the nucleus"/>
    <property type="evidence" value="ECO:0007669"/>
    <property type="project" value="TreeGrafter"/>
</dbReference>
<comment type="subcellular location">
    <subcellularLocation>
        <location evidence="1 11">Cytoplasm</location>
    </subcellularLocation>
</comment>
<evidence type="ECO:0000256" key="9">
    <source>
        <dbReference type="ARBA" id="ARBA00023006"/>
    </source>
</evidence>
<dbReference type="InterPro" id="IPR046792">
    <property type="entry name" value="Peptidase_C54_cat"/>
</dbReference>
<organism evidence="13 14">
    <name type="scientific">Thelohanellus kitauei</name>
    <name type="common">Myxosporean</name>
    <dbReference type="NCBI Taxonomy" id="669202"/>
    <lineage>
        <taxon>Eukaryota</taxon>
        <taxon>Metazoa</taxon>
        <taxon>Cnidaria</taxon>
        <taxon>Myxozoa</taxon>
        <taxon>Myxosporea</taxon>
        <taxon>Bivalvulida</taxon>
        <taxon>Platysporina</taxon>
        <taxon>Myxobolidae</taxon>
        <taxon>Thelohanellus</taxon>
    </lineage>
</organism>
<comment type="caution">
    <text evidence="13">The sequence shown here is derived from an EMBL/GenBank/DDBJ whole genome shotgun (WGS) entry which is preliminary data.</text>
</comment>
<dbReference type="InterPro" id="IPR038765">
    <property type="entry name" value="Papain-like_cys_pep_sf"/>
</dbReference>
<accession>A0A0C2M7L8</accession>
<dbReference type="GO" id="GO:0005737">
    <property type="term" value="C:cytoplasm"/>
    <property type="evidence" value="ECO:0007669"/>
    <property type="project" value="UniProtKB-SubCell"/>
</dbReference>
<gene>
    <name evidence="13" type="ORF">RF11_11161</name>
</gene>
<dbReference type="EC" id="3.4.22.-" evidence="11"/>
<evidence type="ECO:0000256" key="6">
    <source>
        <dbReference type="ARBA" id="ARBA00022801"/>
    </source>
</evidence>
<evidence type="ECO:0000313" key="14">
    <source>
        <dbReference type="Proteomes" id="UP000031668"/>
    </source>
</evidence>
<dbReference type="PANTHER" id="PTHR22624:SF49">
    <property type="entry name" value="CYSTEINE PROTEASE"/>
    <property type="match status" value="1"/>
</dbReference>
<dbReference type="GO" id="GO:0019786">
    <property type="term" value="F:protein-phosphatidylethanolamide deconjugating activity"/>
    <property type="evidence" value="ECO:0007669"/>
    <property type="project" value="InterPro"/>
</dbReference>
<dbReference type="GO" id="GO:0016485">
    <property type="term" value="P:protein processing"/>
    <property type="evidence" value="ECO:0007669"/>
    <property type="project" value="TreeGrafter"/>
</dbReference>
<sequence length="158" mass="18278">MCSLLSSTSVNCYIIFGEQITAKKKDLIDNVIRKLIWITYRKKFESLLPELEITTDKGWGCSIRSSQMLIANIFLNIHLHNDGKRIIKEINIQSYRLKVLENFYDKPECLLSFHRIVQIMNQSKFCIGQYSSFISPLLAIKTIKSQLPISKPNTTHNP</sequence>
<evidence type="ECO:0000256" key="7">
    <source>
        <dbReference type="ARBA" id="ARBA00022807"/>
    </source>
</evidence>
<evidence type="ECO:0000259" key="12">
    <source>
        <dbReference type="Pfam" id="PF03416"/>
    </source>
</evidence>
<dbReference type="Proteomes" id="UP000031668">
    <property type="component" value="Unassembled WGS sequence"/>
</dbReference>
<dbReference type="GO" id="GO:0000423">
    <property type="term" value="P:mitophagy"/>
    <property type="evidence" value="ECO:0007669"/>
    <property type="project" value="TreeGrafter"/>
</dbReference>
<keyword evidence="5 11" id="KW-0645">Protease</keyword>
<proteinExistence type="inferred from homology"/>
<evidence type="ECO:0000256" key="1">
    <source>
        <dbReference type="ARBA" id="ARBA00004496"/>
    </source>
</evidence>
<dbReference type="PANTHER" id="PTHR22624">
    <property type="entry name" value="CYSTEINE PROTEASE ATG4"/>
    <property type="match status" value="1"/>
</dbReference>
<dbReference type="GO" id="GO:0015031">
    <property type="term" value="P:protein transport"/>
    <property type="evidence" value="ECO:0007669"/>
    <property type="project" value="UniProtKB-KW"/>
</dbReference>
<comment type="catalytic activity">
    <reaction evidence="10">
        <text>[protein]-C-terminal L-amino acid-glycyl-phosphatidylethanolamide + H2O = [protein]-C-terminal L-amino acid-glycine + a 1,2-diacyl-sn-glycero-3-phosphoethanolamine</text>
        <dbReference type="Rhea" id="RHEA:67548"/>
        <dbReference type="Rhea" id="RHEA-COMP:17323"/>
        <dbReference type="Rhea" id="RHEA-COMP:17324"/>
        <dbReference type="ChEBI" id="CHEBI:15377"/>
        <dbReference type="ChEBI" id="CHEBI:64612"/>
        <dbReference type="ChEBI" id="CHEBI:172940"/>
        <dbReference type="ChEBI" id="CHEBI:172941"/>
    </reaction>
    <physiologicalReaction direction="left-to-right" evidence="10">
        <dbReference type="Rhea" id="RHEA:67549"/>
    </physiologicalReaction>
</comment>
<name>A0A0C2M7L8_THEKT</name>
<evidence type="ECO:0000256" key="2">
    <source>
        <dbReference type="ARBA" id="ARBA00010958"/>
    </source>
</evidence>
<keyword evidence="8 11" id="KW-0653">Protein transport</keyword>
<dbReference type="InterPro" id="IPR005078">
    <property type="entry name" value="Peptidase_C54"/>
</dbReference>
<keyword evidence="4 11" id="KW-0963">Cytoplasm</keyword>
<evidence type="ECO:0000256" key="11">
    <source>
        <dbReference type="RuleBase" id="RU363115"/>
    </source>
</evidence>
<keyword evidence="3" id="KW-0813">Transport</keyword>
<reference evidence="13 14" key="1">
    <citation type="journal article" date="2014" name="Genome Biol. Evol.">
        <title>The genome of the myxosporean Thelohanellus kitauei shows adaptations to nutrient acquisition within its fish host.</title>
        <authorList>
            <person name="Yang Y."/>
            <person name="Xiong J."/>
            <person name="Zhou Z."/>
            <person name="Huo F."/>
            <person name="Miao W."/>
            <person name="Ran C."/>
            <person name="Liu Y."/>
            <person name="Zhang J."/>
            <person name="Feng J."/>
            <person name="Wang M."/>
            <person name="Wang M."/>
            <person name="Wang L."/>
            <person name="Yao B."/>
        </authorList>
    </citation>
    <scope>NUCLEOTIDE SEQUENCE [LARGE SCALE GENOMIC DNA]</scope>
    <source>
        <strain evidence="13">Wuqing</strain>
    </source>
</reference>
<evidence type="ECO:0000256" key="3">
    <source>
        <dbReference type="ARBA" id="ARBA00022448"/>
    </source>
</evidence>
<dbReference type="GO" id="GO:0000045">
    <property type="term" value="P:autophagosome assembly"/>
    <property type="evidence" value="ECO:0007669"/>
    <property type="project" value="TreeGrafter"/>
</dbReference>
<comment type="function">
    <text evidence="11">Cysteine protease that plays a key role in autophagy by mediating both proteolytic activation and delipidation of ATG8 family proteins.</text>
</comment>
<keyword evidence="7" id="KW-0788">Thiol protease</keyword>
<dbReference type="EMBL" id="JWZT01004829">
    <property type="protein sequence ID" value="KII62990.1"/>
    <property type="molecule type" value="Genomic_DNA"/>
</dbReference>
<evidence type="ECO:0000256" key="8">
    <source>
        <dbReference type="ARBA" id="ARBA00022927"/>
    </source>
</evidence>
<keyword evidence="6 11" id="KW-0378">Hydrolase</keyword>
<dbReference type="Pfam" id="PF03416">
    <property type="entry name" value="Peptidase_C54"/>
    <property type="match status" value="1"/>
</dbReference>
<comment type="similarity">
    <text evidence="2 11">Belongs to the peptidase C54 family.</text>
</comment>
<feature type="domain" description="Peptidase C54 catalytic" evidence="12">
    <location>
        <begin position="29"/>
        <end position="129"/>
    </location>
</feature>
<dbReference type="GO" id="GO:0004197">
    <property type="term" value="F:cysteine-type endopeptidase activity"/>
    <property type="evidence" value="ECO:0007669"/>
    <property type="project" value="TreeGrafter"/>
</dbReference>
<keyword evidence="9 11" id="KW-0072">Autophagy</keyword>